<keyword evidence="5" id="KW-1185">Reference proteome</keyword>
<evidence type="ECO:0000259" key="3">
    <source>
        <dbReference type="PROSITE" id="PS50887"/>
    </source>
</evidence>
<evidence type="ECO:0000256" key="1">
    <source>
        <dbReference type="ARBA" id="ARBA00012528"/>
    </source>
</evidence>
<dbReference type="SUPFAM" id="SSF141371">
    <property type="entry name" value="PilZ domain-like"/>
    <property type="match status" value="1"/>
</dbReference>
<evidence type="ECO:0000313" key="5">
    <source>
        <dbReference type="Proteomes" id="UP001060414"/>
    </source>
</evidence>
<sequence>MENELLQLFRTHGHDDDELVAGIARLAERSGPEVYRKTLQILAGKDFTPEQAERHWEGILAHRGRLFPAQEGGRLRAALVDYLHREVGELRDPRILEATQLDEVRQASITDGLTALYRQCYFKERLEQLFTWKKPSPKDRFAVVLFDLDHFKRYNDQYGHLAGDAALKRVAETIRQSIRDYDVAARYGGEEFALLLFRVDEQQAFTICERIRACIEQTSFDLPGEKPPLRLTISGGLAFFPGDGATARELLETADQRLYKAKETRNALVPHSQDRRQAFRRAVRSIVELHPQTNGHSIPGMTSDLSNGGLSLDCAVSFEPGSTVQVRFRKPFWTQERETLATVRRVRHDKRSGLVHVGLEFENRQDYVDALHGKEQGFWNVENASMSTGR</sequence>
<protein>
    <recommendedName>
        <fullName evidence="1">diguanylate cyclase</fullName>
        <ecNumber evidence="1">2.7.7.65</ecNumber>
    </recommendedName>
</protein>
<name>A0ABY5ZIU9_9BACT</name>
<organism evidence="4 5">
    <name type="scientific">Geoalkalibacter halelectricus</name>
    <dbReference type="NCBI Taxonomy" id="2847045"/>
    <lineage>
        <taxon>Bacteria</taxon>
        <taxon>Pseudomonadati</taxon>
        <taxon>Thermodesulfobacteriota</taxon>
        <taxon>Desulfuromonadia</taxon>
        <taxon>Desulfuromonadales</taxon>
        <taxon>Geoalkalibacteraceae</taxon>
        <taxon>Geoalkalibacter</taxon>
    </lineage>
</organism>
<dbReference type="SMART" id="SM00267">
    <property type="entry name" value="GGDEF"/>
    <property type="match status" value="1"/>
</dbReference>
<keyword evidence="4" id="KW-0548">Nucleotidyltransferase</keyword>
<evidence type="ECO:0000256" key="2">
    <source>
        <dbReference type="ARBA" id="ARBA00034247"/>
    </source>
</evidence>
<dbReference type="InterPro" id="IPR050469">
    <property type="entry name" value="Diguanylate_Cyclase"/>
</dbReference>
<dbReference type="CDD" id="cd01949">
    <property type="entry name" value="GGDEF"/>
    <property type="match status" value="1"/>
</dbReference>
<feature type="domain" description="GGDEF" evidence="3">
    <location>
        <begin position="139"/>
        <end position="273"/>
    </location>
</feature>
<dbReference type="NCBIfam" id="TIGR00254">
    <property type="entry name" value="GGDEF"/>
    <property type="match status" value="1"/>
</dbReference>
<dbReference type="SUPFAM" id="SSF55073">
    <property type="entry name" value="Nucleotide cyclase"/>
    <property type="match status" value="1"/>
</dbReference>
<accession>A0ABY5ZIU9</accession>
<dbReference type="InterPro" id="IPR009875">
    <property type="entry name" value="PilZ_domain"/>
</dbReference>
<dbReference type="Gene3D" id="2.40.10.220">
    <property type="entry name" value="predicted glycosyltransferase like domains"/>
    <property type="match status" value="1"/>
</dbReference>
<dbReference type="PROSITE" id="PS50887">
    <property type="entry name" value="GGDEF"/>
    <property type="match status" value="1"/>
</dbReference>
<gene>
    <name evidence="4" type="ORF">L9S41_15455</name>
</gene>
<comment type="catalytic activity">
    <reaction evidence="2">
        <text>2 GTP = 3',3'-c-di-GMP + 2 diphosphate</text>
        <dbReference type="Rhea" id="RHEA:24898"/>
        <dbReference type="ChEBI" id="CHEBI:33019"/>
        <dbReference type="ChEBI" id="CHEBI:37565"/>
        <dbReference type="ChEBI" id="CHEBI:58805"/>
        <dbReference type="EC" id="2.7.7.65"/>
    </reaction>
</comment>
<dbReference type="PANTHER" id="PTHR45138:SF9">
    <property type="entry name" value="DIGUANYLATE CYCLASE DGCM-RELATED"/>
    <property type="match status" value="1"/>
</dbReference>
<dbReference type="EC" id="2.7.7.65" evidence="1"/>
<proteinExistence type="predicted"/>
<dbReference type="PANTHER" id="PTHR45138">
    <property type="entry name" value="REGULATORY COMPONENTS OF SENSORY TRANSDUCTION SYSTEM"/>
    <property type="match status" value="1"/>
</dbReference>
<dbReference type="Pfam" id="PF07238">
    <property type="entry name" value="PilZ"/>
    <property type="match status" value="1"/>
</dbReference>
<keyword evidence="4" id="KW-0808">Transferase</keyword>
<dbReference type="InterPro" id="IPR043128">
    <property type="entry name" value="Rev_trsase/Diguanyl_cyclase"/>
</dbReference>
<evidence type="ECO:0000313" key="4">
    <source>
        <dbReference type="EMBL" id="UWZ79062.1"/>
    </source>
</evidence>
<dbReference type="RefSeq" id="WP_260747417.1">
    <property type="nucleotide sequence ID" value="NZ_CP092109.1"/>
</dbReference>
<dbReference type="InterPro" id="IPR000160">
    <property type="entry name" value="GGDEF_dom"/>
</dbReference>
<dbReference type="Pfam" id="PF00990">
    <property type="entry name" value="GGDEF"/>
    <property type="match status" value="1"/>
</dbReference>
<reference evidence="4" key="1">
    <citation type="journal article" date="2022" name="Environ. Microbiol.">
        <title>Geoalkalibacter halelectricus SAP #1 sp. nov. possessing extracellular electron transfer and mineral#reducing capabilities from a haloalkaline environment.</title>
        <authorList>
            <person name="Yadav S."/>
            <person name="Singh R."/>
            <person name="Sundharam S.S."/>
            <person name="Chaudhary S."/>
            <person name="Krishnamurthi S."/>
            <person name="Patil S.A."/>
        </authorList>
    </citation>
    <scope>NUCLEOTIDE SEQUENCE</scope>
    <source>
        <strain evidence="4">SAP-1</strain>
    </source>
</reference>
<dbReference type="Proteomes" id="UP001060414">
    <property type="component" value="Chromosome"/>
</dbReference>
<dbReference type="EMBL" id="CP092109">
    <property type="protein sequence ID" value="UWZ79062.1"/>
    <property type="molecule type" value="Genomic_DNA"/>
</dbReference>
<dbReference type="GO" id="GO:0052621">
    <property type="term" value="F:diguanylate cyclase activity"/>
    <property type="evidence" value="ECO:0007669"/>
    <property type="project" value="UniProtKB-EC"/>
</dbReference>
<dbReference type="InterPro" id="IPR029787">
    <property type="entry name" value="Nucleotide_cyclase"/>
</dbReference>
<dbReference type="Gene3D" id="3.30.70.270">
    <property type="match status" value="1"/>
</dbReference>